<evidence type="ECO:0000313" key="3">
    <source>
        <dbReference type="Proteomes" id="UP000184391"/>
    </source>
</evidence>
<gene>
    <name evidence="2" type="ORF">SAMN02745193_00736</name>
</gene>
<dbReference type="RefSeq" id="WP_072673319.1">
    <property type="nucleotide sequence ID" value="NZ_FRDF01000004.1"/>
</dbReference>
<evidence type="ECO:0000313" key="2">
    <source>
        <dbReference type="EMBL" id="SHN52249.1"/>
    </source>
</evidence>
<keyword evidence="1" id="KW-1133">Transmembrane helix</keyword>
<evidence type="ECO:0000256" key="1">
    <source>
        <dbReference type="SAM" id="Phobius"/>
    </source>
</evidence>
<evidence type="ECO:0008006" key="4">
    <source>
        <dbReference type="Google" id="ProtNLM"/>
    </source>
</evidence>
<accession>A0A1M7S0W4</accession>
<feature type="transmembrane region" description="Helical" evidence="1">
    <location>
        <begin position="6"/>
        <end position="27"/>
    </location>
</feature>
<feature type="transmembrane region" description="Helical" evidence="1">
    <location>
        <begin position="39"/>
        <end position="64"/>
    </location>
</feature>
<reference evidence="3" key="1">
    <citation type="submission" date="2016-12" db="EMBL/GenBank/DDBJ databases">
        <authorList>
            <person name="Varghese N."/>
            <person name="Submissions S."/>
        </authorList>
    </citation>
    <scope>NUCLEOTIDE SEQUENCE [LARGE SCALE GENOMIC DNA]</scope>
    <source>
        <strain evidence="3">DSM 11032</strain>
    </source>
</reference>
<protein>
    <recommendedName>
        <fullName evidence="4">DUF2834 domain-containing protein</fullName>
    </recommendedName>
</protein>
<keyword evidence="1" id="KW-0472">Membrane</keyword>
<dbReference type="EMBL" id="FRDF01000004">
    <property type="protein sequence ID" value="SHN52249.1"/>
    <property type="molecule type" value="Genomic_DNA"/>
</dbReference>
<dbReference type="OrthoDB" id="7068404at2"/>
<dbReference type="AlphaFoldDB" id="A0A1M7S0W4"/>
<keyword evidence="1" id="KW-0812">Transmembrane</keyword>
<feature type="transmembrane region" description="Helical" evidence="1">
    <location>
        <begin position="70"/>
        <end position="91"/>
    </location>
</feature>
<proteinExistence type="predicted"/>
<feature type="transmembrane region" description="Helical" evidence="1">
    <location>
        <begin position="103"/>
        <end position="125"/>
    </location>
</feature>
<organism evidence="2 3">
    <name type="scientific">Erythrobacter sanguineus</name>
    <dbReference type="NCBI Taxonomy" id="198312"/>
    <lineage>
        <taxon>Bacteria</taxon>
        <taxon>Pseudomonadati</taxon>
        <taxon>Pseudomonadota</taxon>
        <taxon>Alphaproteobacteria</taxon>
        <taxon>Sphingomonadales</taxon>
        <taxon>Erythrobacteraceae</taxon>
        <taxon>Erythrobacter/Porphyrobacter group</taxon>
        <taxon>Erythrobacter</taxon>
    </lineage>
</organism>
<sequence length="135" mass="14039">MEPALTPFLGLFVGGLVVALVAIGWIVAKDKPIGSPALAAMLCAGFAAFTAVTIAVEGVVPVIVNHTGNLWGVQVWLDLLISLTIALFLIAPRARAAGMNLPLWTLFVVATASIGLLAMCARLFWIERAGAETAA</sequence>
<dbReference type="STRING" id="198312.SAMN02745193_00736"/>
<dbReference type="Proteomes" id="UP000184391">
    <property type="component" value="Unassembled WGS sequence"/>
</dbReference>
<keyword evidence="3" id="KW-1185">Reference proteome</keyword>
<name>A0A1M7S0W4_9SPHN</name>